<proteinExistence type="predicted"/>
<organism evidence="1 2">
    <name type="scientific">Candidatus Auribacter fodinae</name>
    <dbReference type="NCBI Taxonomy" id="2093366"/>
    <lineage>
        <taxon>Bacteria</taxon>
        <taxon>Pseudomonadati</taxon>
        <taxon>Candidatus Auribacterota</taxon>
        <taxon>Candidatus Auribacteria</taxon>
        <taxon>Candidatus Auribacterales</taxon>
        <taxon>Candidatus Auribacteraceae</taxon>
        <taxon>Candidatus Auribacter</taxon>
    </lineage>
</organism>
<dbReference type="Proteomes" id="UP000266426">
    <property type="component" value="Unassembled WGS sequence"/>
</dbReference>
<reference evidence="1 2" key="1">
    <citation type="journal article" date="2017" name="ISME J.">
        <title>Energy and carbon metabolisms in a deep terrestrial subsurface fluid microbial community.</title>
        <authorList>
            <person name="Momper L."/>
            <person name="Jungbluth S.P."/>
            <person name="Lee M.D."/>
            <person name="Amend J.P."/>
        </authorList>
    </citation>
    <scope>NUCLEOTIDE SEQUENCE [LARGE SCALE GENOMIC DNA]</scope>
    <source>
        <strain evidence="1">SURF_26</strain>
    </source>
</reference>
<sequence length="515" mass="59614">MKIFFLMRSEGYIRNFESVIDMLSARGHTIHLCFLGKTKMLTEDHLCDKFADNPLITYSYFPDDVWWLWNGISKIIRIFQDYLRYLDPVYCNAHKLRARAGRYIPSFIQSMLARSCKGDLSRIWLKINRLRWMERIIPVNQNIVNHIKSSKPDLFLITPLVDIYSNQVDWLKAAQYLGIPSIHCVASWDNLTNKGLIKVEPDGILVWNEFQKREAVEMHHVPAEKVFVSGAQCYDKWFTYEPKYSRKEFCEEHSLDPSAKMLLYVCSSPFIAPDEVGFVRRWIEKIRFSADPVIAEASIMVRPHPQNARQWDDVDFSSYGNVTIYPREGANPIDARTRDDFYHSIYFCDAVCGINTSAMIESGILKKPVFTIVTDDFADTQGGTLHFDYLVNEGGLVYQSSDFDEHLKHLRTAFCGKLGYEGKVSGFLKEFLRPSGLEKECTPIFCDIIEKCVELPCRPVRHELSFDALLVKPLLFIVSVIITSIDNFRFAARKTGRKVKSRLCRIQKKVQSKLR</sequence>
<evidence type="ECO:0000313" key="2">
    <source>
        <dbReference type="Proteomes" id="UP000266426"/>
    </source>
</evidence>
<dbReference type="EMBL" id="QZJZ01000041">
    <property type="protein sequence ID" value="RJP59819.1"/>
    <property type="molecule type" value="Genomic_DNA"/>
</dbReference>
<comment type="caution">
    <text evidence="1">The sequence shown here is derived from an EMBL/GenBank/DDBJ whole genome shotgun (WGS) entry which is preliminary data.</text>
</comment>
<dbReference type="InterPro" id="IPR043148">
    <property type="entry name" value="TagF_C"/>
</dbReference>
<evidence type="ECO:0000313" key="1">
    <source>
        <dbReference type="EMBL" id="RJP59819.1"/>
    </source>
</evidence>
<name>A0A3A4R4C0_9BACT</name>
<gene>
    <name evidence="1" type="ORF">C4541_05390</name>
</gene>
<protein>
    <recommendedName>
        <fullName evidence="3">CDP-Glycerol:Poly(Glycerophosphate) glycerophosphotransferase</fullName>
    </recommendedName>
</protein>
<dbReference type="SUPFAM" id="SSF53756">
    <property type="entry name" value="UDP-Glycosyltransferase/glycogen phosphorylase"/>
    <property type="match status" value="1"/>
</dbReference>
<accession>A0A3A4R4C0</accession>
<dbReference type="Gene3D" id="3.40.50.12580">
    <property type="match status" value="1"/>
</dbReference>
<dbReference type="AlphaFoldDB" id="A0A3A4R4C0"/>
<evidence type="ECO:0008006" key="3">
    <source>
        <dbReference type="Google" id="ProtNLM"/>
    </source>
</evidence>